<feature type="compositionally biased region" description="Polar residues" evidence="1">
    <location>
        <begin position="1039"/>
        <end position="1050"/>
    </location>
</feature>
<dbReference type="InterPro" id="IPR007480">
    <property type="entry name" value="DUF529"/>
</dbReference>
<proteinExistence type="predicted"/>
<organism evidence="2 3">
    <name type="scientific">Theileria orientalis</name>
    <dbReference type="NCBI Taxonomy" id="68886"/>
    <lineage>
        <taxon>Eukaryota</taxon>
        <taxon>Sar</taxon>
        <taxon>Alveolata</taxon>
        <taxon>Apicomplexa</taxon>
        <taxon>Aconoidasida</taxon>
        <taxon>Piroplasmida</taxon>
        <taxon>Theileriidae</taxon>
        <taxon>Theileria</taxon>
    </lineage>
</organism>
<feature type="region of interest" description="Disordered" evidence="1">
    <location>
        <begin position="1033"/>
        <end position="1070"/>
    </location>
</feature>
<protein>
    <submittedName>
        <fullName evidence="2">Uncharacterized protein</fullName>
    </submittedName>
</protein>
<evidence type="ECO:0000313" key="3">
    <source>
        <dbReference type="Proteomes" id="UP000244803"/>
    </source>
</evidence>
<dbReference type="Pfam" id="PF04385">
    <property type="entry name" value="FAINT"/>
    <property type="match status" value="3"/>
</dbReference>
<gene>
    <name evidence="2" type="ORF">MACJ_002308</name>
</gene>
<dbReference type="EMBL" id="CP056066">
    <property type="protein sequence ID" value="UKJ89062.2"/>
    <property type="molecule type" value="Genomic_DNA"/>
</dbReference>
<accession>A0A976M8C7</accession>
<dbReference type="Proteomes" id="UP000244803">
    <property type="component" value="Chromosome 3"/>
</dbReference>
<evidence type="ECO:0000313" key="2">
    <source>
        <dbReference type="EMBL" id="UKJ89062.2"/>
    </source>
</evidence>
<dbReference type="OrthoDB" id="363526at2759"/>
<sequence length="1070" mass="121533">MSINFITKCLFIYSSLIYSKNLVESADTFTTNPSGGGTKSEHNFKEVNSKEWPSNIKLFERDSDDNTKTVELPNDKYKVKQDENNNDLFQYEFNDGVNCTLIKNDDKDVWKYDSSKHSGKYPKSFTCNIKDSKIILKCTDLFIVCEKEGDNYKDTEFNKKTPHELSLKDKKDTDQFEYKKDGKIVTFTANGDYAFNSVKRGEEILWQTDDESEYAGKVVLNGKGDKKKKEVTIYKLNNYKVLCVREDKNKPWQSFDLSKTNAVSINIGFTSDSFKYTNKLEGETRTFEAKDRFIFNHARCYINKNWIDIWKTDKENEYANKIVNEGESTDTSTSKTGVDLNITTESSTNEFEYKKDGNYVTYTPKGNNAFKLVKDRKSEIWKESSASNYSLRVEVDNIFGDSKVVTVYLGDDKTKVFKKDHLSTEWEEIDLTIVIPKLINIKYESETYFYKTELNNNVRTITAKKGFSFKGAHEYVDGKKIEIWKTDKENEYSNKIEVEGNRVTIHTGEGNNSKKKILEKRTGKWHEACDGGTGGTDSSGQGSEFKSGDCGSSEGYACSTLGSDYTSSLHVYSEPADGGSSAGKAAEVCDPNLSSTDTSSTAAPAACGSSNIFSTILGWLSFCGSSCISKTSSESQFSSSATKNYSKIHIYLDISSDTDSTDQFDYKRVDQYVTYSAKDNYAFKLVKDDETELWEATGPSDYSSKVEVDLINNGSRAVTVFMGDGKTRIFKKDDKSGPWNEFCTTIVNPKSINIDYPYESYFYRNALKNDIRTFEAKDGFVFNIVYRFIDENNRVIIWKTDNQDEYAKKILTEGDNKVTINIGEGTSFTKVFIKGYDGTWKEDTACPTPKTGVDLNIKSDKKTTKKFEYKKDGQYVTYTAKDNYAFKLVKDNRTQVWKASRASDYSNRIEVELMGKSNAVTIYFPGNKTKVFKKHSETKSWKEINLFKVNFRSVDINYPYESYFSKNELQGNARTFTAKNGFAFKFVYEFIDKTNRPEIWKTDNESEYANKVVNEENKKVTIYIGDDVSPKVFNKRSDGTWTEDTSASKESSGTPPSGGGTTPAFTPTAH</sequence>
<dbReference type="AlphaFoldDB" id="A0A976M8C7"/>
<evidence type="ECO:0000256" key="1">
    <source>
        <dbReference type="SAM" id="MobiDB-lite"/>
    </source>
</evidence>
<name>A0A976M8C7_THEOR</name>
<reference evidence="2" key="1">
    <citation type="submission" date="2022-07" db="EMBL/GenBank/DDBJ databases">
        <title>Evaluation of T. orientalis genome assembly methods using nanopore sequencing and analysis of variation between genomes.</title>
        <authorList>
            <person name="Yam J."/>
            <person name="Micallef M.L."/>
            <person name="Liu M."/>
            <person name="Djordjevic S.P."/>
            <person name="Bogema D.R."/>
            <person name="Jenkins C."/>
        </authorList>
    </citation>
    <scope>NUCLEOTIDE SEQUENCE</scope>
    <source>
        <strain evidence="2">Fish Creek</strain>
    </source>
</reference>